<keyword evidence="1" id="KW-0175">Coiled coil</keyword>
<evidence type="ECO:0000313" key="4">
    <source>
        <dbReference type="Proteomes" id="UP000734343"/>
    </source>
</evidence>
<evidence type="ECO:0000256" key="1">
    <source>
        <dbReference type="SAM" id="Coils"/>
    </source>
</evidence>
<accession>A0ABS6LTF2</accession>
<feature type="compositionally biased region" description="Basic and acidic residues" evidence="2">
    <location>
        <begin position="17"/>
        <end position="26"/>
    </location>
</feature>
<protein>
    <recommendedName>
        <fullName evidence="5">FlxA-like protein</fullName>
    </recommendedName>
</protein>
<dbReference type="RefSeq" id="WP_159281469.1">
    <property type="nucleotide sequence ID" value="NZ_JAFMOW010000057.1"/>
</dbReference>
<dbReference type="Proteomes" id="UP000734343">
    <property type="component" value="Unassembled WGS sequence"/>
</dbReference>
<evidence type="ECO:0000256" key="2">
    <source>
        <dbReference type="SAM" id="MobiDB-lite"/>
    </source>
</evidence>
<sequence length="108" mass="11896">MVIDTGMRGNPISTDNEVGKSHSKKDISAQIHDIQEKISTVLERIAEGGLSKEEQALLKEQLEALYQQLAQLLQKQMEEGGDKKTSVSGETDKKISVTPKLTKIDVFA</sequence>
<feature type="coiled-coil region" evidence="1">
    <location>
        <begin position="52"/>
        <end position="79"/>
    </location>
</feature>
<evidence type="ECO:0008006" key="5">
    <source>
        <dbReference type="Google" id="ProtNLM"/>
    </source>
</evidence>
<name>A0ABS6LTF2_9GAMM</name>
<comment type="caution">
    <text evidence="3">The sequence shown here is derived from an EMBL/GenBank/DDBJ whole genome shotgun (WGS) entry which is preliminary data.</text>
</comment>
<dbReference type="EMBL" id="JAFMOW010000057">
    <property type="protein sequence ID" value="MBU9855025.1"/>
    <property type="molecule type" value="Genomic_DNA"/>
</dbReference>
<reference evidence="3 4" key="1">
    <citation type="submission" date="2021-03" db="EMBL/GenBank/DDBJ databases">
        <title>Five novel Rahnella species.</title>
        <authorList>
            <person name="Brady C."/>
            <person name="Asselin J."/>
            <person name="Beer S."/>
            <person name="Bruberg M.B."/>
            <person name="Crampton B."/>
            <person name="Venter S."/>
            <person name="Arnold D."/>
            <person name="Denman S."/>
        </authorList>
    </citation>
    <scope>NUCLEOTIDE SEQUENCE [LARGE SCALE GENOMIC DNA]</scope>
    <source>
        <strain evidence="3 4">H11b</strain>
    </source>
</reference>
<proteinExistence type="predicted"/>
<feature type="region of interest" description="Disordered" evidence="2">
    <location>
        <begin position="1"/>
        <end position="26"/>
    </location>
</feature>
<organism evidence="3 4">
    <name type="scientific">Rahnella bonaserana</name>
    <dbReference type="NCBI Taxonomy" id="2816248"/>
    <lineage>
        <taxon>Bacteria</taxon>
        <taxon>Pseudomonadati</taxon>
        <taxon>Pseudomonadota</taxon>
        <taxon>Gammaproteobacteria</taxon>
        <taxon>Enterobacterales</taxon>
        <taxon>Yersiniaceae</taxon>
        <taxon>Rahnella</taxon>
    </lineage>
</organism>
<evidence type="ECO:0000313" key="3">
    <source>
        <dbReference type="EMBL" id="MBU9855025.1"/>
    </source>
</evidence>
<keyword evidence="4" id="KW-1185">Reference proteome</keyword>
<gene>
    <name evidence="3" type="ORF">J1778_06980</name>
</gene>